<keyword evidence="4 7" id="KW-0067">ATP-binding</keyword>
<dbReference type="CDD" id="cd03219">
    <property type="entry name" value="ABC_Mj1267_LivG_branched"/>
    <property type="match status" value="1"/>
</dbReference>
<evidence type="ECO:0000256" key="1">
    <source>
        <dbReference type="ARBA" id="ARBA00005417"/>
    </source>
</evidence>
<keyword evidence="2" id="KW-0813">Transport</keyword>
<evidence type="ECO:0000256" key="4">
    <source>
        <dbReference type="ARBA" id="ARBA00022840"/>
    </source>
</evidence>
<accession>A0A1S7S3T1</accession>
<evidence type="ECO:0000313" key="8">
    <source>
        <dbReference type="Proteomes" id="UP000191897"/>
    </source>
</evidence>
<dbReference type="InterPro" id="IPR003593">
    <property type="entry name" value="AAA+_ATPase"/>
</dbReference>
<reference evidence="7 8" key="1">
    <citation type="submission" date="2016-01" db="EMBL/GenBank/DDBJ databases">
        <authorList>
            <person name="Oliw E.H."/>
        </authorList>
    </citation>
    <scope>NUCLEOTIDE SEQUENCE [LARGE SCALE GENOMIC DNA]</scope>
    <source>
        <strain evidence="7 8">Kerr 14</strain>
    </source>
</reference>
<feature type="domain" description="ABC transporter" evidence="6">
    <location>
        <begin position="17"/>
        <end position="258"/>
    </location>
</feature>
<dbReference type="CDD" id="cd03224">
    <property type="entry name" value="ABC_TM1139_LivF_branched"/>
    <property type="match status" value="1"/>
</dbReference>
<dbReference type="PROSITE" id="PS50893">
    <property type="entry name" value="ABC_TRANSPORTER_2"/>
    <property type="match status" value="2"/>
</dbReference>
<dbReference type="Pfam" id="PF00005">
    <property type="entry name" value="ABC_tran"/>
    <property type="match status" value="2"/>
</dbReference>
<dbReference type="GO" id="GO:0015658">
    <property type="term" value="F:branched-chain amino acid transmembrane transporter activity"/>
    <property type="evidence" value="ECO:0007669"/>
    <property type="project" value="TreeGrafter"/>
</dbReference>
<keyword evidence="5" id="KW-0029">Amino-acid transport</keyword>
<feature type="domain" description="ABC transporter" evidence="6">
    <location>
        <begin position="267"/>
        <end position="495"/>
    </location>
</feature>
<dbReference type="GO" id="GO:0015807">
    <property type="term" value="P:L-amino acid transport"/>
    <property type="evidence" value="ECO:0007669"/>
    <property type="project" value="TreeGrafter"/>
</dbReference>
<evidence type="ECO:0000256" key="3">
    <source>
        <dbReference type="ARBA" id="ARBA00022741"/>
    </source>
</evidence>
<dbReference type="PANTHER" id="PTHR43820">
    <property type="entry name" value="HIGH-AFFINITY BRANCHED-CHAIN AMINO ACID TRANSPORT ATP-BINDING PROTEIN LIVF"/>
    <property type="match status" value="1"/>
</dbReference>
<dbReference type="PANTHER" id="PTHR43820:SF4">
    <property type="entry name" value="HIGH-AFFINITY BRANCHED-CHAIN AMINO ACID TRANSPORT ATP-BINDING PROTEIN LIVF"/>
    <property type="match status" value="1"/>
</dbReference>
<dbReference type="SMART" id="SM00382">
    <property type="entry name" value="AAA"/>
    <property type="match status" value="2"/>
</dbReference>
<gene>
    <name evidence="7" type="ORF">AGR4C_Lc80082</name>
</gene>
<dbReference type="AlphaFoldDB" id="A0A1S7S3T1"/>
<name>A0A1S7S3T1_AGRTU</name>
<evidence type="ECO:0000259" key="6">
    <source>
        <dbReference type="PROSITE" id="PS50893"/>
    </source>
</evidence>
<dbReference type="PROSITE" id="PS00211">
    <property type="entry name" value="ABC_TRANSPORTER_1"/>
    <property type="match status" value="1"/>
</dbReference>
<protein>
    <submittedName>
        <fullName evidence="7">Putative branched-chain amino acid transport system ATP-binding protein (Modular protein)</fullName>
    </submittedName>
</protein>
<dbReference type="SUPFAM" id="SSF52540">
    <property type="entry name" value="P-loop containing nucleoside triphosphate hydrolases"/>
    <property type="match status" value="2"/>
</dbReference>
<comment type="similarity">
    <text evidence="1">Belongs to the ABC transporter superfamily.</text>
</comment>
<dbReference type="GO" id="GO:0016887">
    <property type="term" value="F:ATP hydrolysis activity"/>
    <property type="evidence" value="ECO:0007669"/>
    <property type="project" value="InterPro"/>
</dbReference>
<evidence type="ECO:0000256" key="2">
    <source>
        <dbReference type="ARBA" id="ARBA00022448"/>
    </source>
</evidence>
<dbReference type="InterPro" id="IPR017871">
    <property type="entry name" value="ABC_transporter-like_CS"/>
</dbReference>
<evidence type="ECO:0000256" key="5">
    <source>
        <dbReference type="ARBA" id="ARBA00022970"/>
    </source>
</evidence>
<dbReference type="InterPro" id="IPR027417">
    <property type="entry name" value="P-loop_NTPase"/>
</dbReference>
<sequence>MTIAPAPAGQAEPRVVLSARGLTKTFGAFAAVKNVDLDVHHARVHALIGPNGAGKTTVFNLLTKFLQPTGGAITFMETDITRTPPDKVARLGLVRSFQISAVFPHLTVLENVRVALQRPNNLSTQFWLPLSSLDRLNARAEELIATVGLTREKHALAADLSYGRKRVLEIATTLALDPKVLLLDEPMAGMGGEDVSHVAELIREVAKTRAVLMVEHNLKVVADICHHVTVLQRGKFWRKAIMPPFPPIRACARLTWARRRLDMAAMLEVSNLKSWYGESQALHGVDLTVGEGETITILGRNGVGKTTTLRTIMGIIRNRKGVIKLGGKDLMPVPLHRTAKYGIGFVPEERGIFATLSVEENLKLPPVVASGGMTLDEIYELFPNLYERRTSPGTKLSGGEQQMLAMARILRTGVKVLLLDEPTEGLAPVIVQRIGEVLQKLKSRGMTVVLVEQNFRFASRIADRFYLMDHGQMVSNFPVGELSGRMGELNKVLGV</sequence>
<dbReference type="EMBL" id="FBWC01000030">
    <property type="protein sequence ID" value="CUX62138.1"/>
    <property type="molecule type" value="Genomic_DNA"/>
</dbReference>
<dbReference type="Gene3D" id="3.40.50.300">
    <property type="entry name" value="P-loop containing nucleotide triphosphate hydrolases"/>
    <property type="match status" value="2"/>
</dbReference>
<dbReference type="InterPro" id="IPR052156">
    <property type="entry name" value="BCAA_Transport_ATP-bd_LivF"/>
</dbReference>
<proteinExistence type="inferred from homology"/>
<keyword evidence="3" id="KW-0547">Nucleotide-binding</keyword>
<dbReference type="InterPro" id="IPR003439">
    <property type="entry name" value="ABC_transporter-like_ATP-bd"/>
</dbReference>
<dbReference type="Proteomes" id="UP000191897">
    <property type="component" value="Unassembled WGS sequence"/>
</dbReference>
<dbReference type="GO" id="GO:0005524">
    <property type="term" value="F:ATP binding"/>
    <property type="evidence" value="ECO:0007669"/>
    <property type="project" value="UniProtKB-KW"/>
</dbReference>
<organism evidence="7 8">
    <name type="scientific">Agrobacterium tumefaciens str. Kerr 14</name>
    <dbReference type="NCBI Taxonomy" id="1183424"/>
    <lineage>
        <taxon>Bacteria</taxon>
        <taxon>Pseudomonadati</taxon>
        <taxon>Pseudomonadota</taxon>
        <taxon>Alphaproteobacteria</taxon>
        <taxon>Hyphomicrobiales</taxon>
        <taxon>Rhizobiaceae</taxon>
        <taxon>Rhizobium/Agrobacterium group</taxon>
        <taxon>Agrobacterium</taxon>
        <taxon>Agrobacterium tumefaciens complex</taxon>
    </lineage>
</organism>
<evidence type="ECO:0000313" key="7">
    <source>
        <dbReference type="EMBL" id="CUX62138.1"/>
    </source>
</evidence>